<protein>
    <submittedName>
        <fullName evidence="11">Phospho-sugar mutase</fullName>
    </submittedName>
</protein>
<dbReference type="GO" id="GO:0008973">
    <property type="term" value="F:phosphopentomutase activity"/>
    <property type="evidence" value="ECO:0007669"/>
    <property type="project" value="TreeGrafter"/>
</dbReference>
<sequence>MSTQDSLVPELSDELRAQVEAWIVDDPDEATKNELQDLLFVASGREPSTGPLADPAAAQAAAVTEIQDAFSGLLQFGTAGLRGRMAAGPNRMNRAVVIRAAAGLAAYLLEARAAVGDGGRPSIVIGYDARYNSATFAQDTAAVMTAAGVDAHLFPGHCPTPVVAFAVRHLGVDAGVVVTASHNPPQDNGYKVYLGGTLVTDEGQGAQIVPPYDGLIAAKISAVPSVASVARAHSGWQTVSDDVAETYRATVSSNALPVGPEAPRDLRVVYTPMHGVGAKTAEAVLAAAGYTDVHAVPEQVEPDPDFPTVDFPNPEEPGAIDLSLAHARRVGADLVIANDPDADRCAAAVYDPRWEREADGDTPARDGWRMLHGDEVGALLGYTVAERAARQRIAPGTLRLANSIVSSRLLGRIAAHHHLEYSATLTGFKWISRAKGLVFGYEEALGYCVDPAQVRDKDGISAALMLVQIADGLKAQGRTLVDLLDDLARQHGLHLTDQLSARFTDLSQIPATMERLRSNPPETLVGSPVLSVDDLADGVDGLPPTEGLRLLMQDGSRVIVRPSGTEPKVKCYLEVVFPVEMDASFDMITRARAEAREHLESIKAEMRTALGL</sequence>
<dbReference type="Pfam" id="PF00408">
    <property type="entry name" value="PGM_PMM_IV"/>
    <property type="match status" value="1"/>
</dbReference>
<dbReference type="Gene3D" id="3.30.310.50">
    <property type="entry name" value="Alpha-D-phosphohexomutase, C-terminal domain"/>
    <property type="match status" value="1"/>
</dbReference>
<dbReference type="PROSITE" id="PS00710">
    <property type="entry name" value="PGM_PMM"/>
    <property type="match status" value="1"/>
</dbReference>
<comment type="similarity">
    <text evidence="2">Belongs to the phosphohexose mutase family.</text>
</comment>
<dbReference type="Proteomes" id="UP000774283">
    <property type="component" value="Unassembled WGS sequence"/>
</dbReference>
<keyword evidence="4" id="KW-0479">Metal-binding</keyword>
<dbReference type="Pfam" id="PF02880">
    <property type="entry name" value="PGM_PMM_III"/>
    <property type="match status" value="1"/>
</dbReference>
<evidence type="ECO:0000256" key="3">
    <source>
        <dbReference type="ARBA" id="ARBA00022553"/>
    </source>
</evidence>
<dbReference type="InterPro" id="IPR005846">
    <property type="entry name" value="A-D-PHexomutase_a/b/a-III"/>
</dbReference>
<dbReference type="GO" id="GO:0005975">
    <property type="term" value="P:carbohydrate metabolic process"/>
    <property type="evidence" value="ECO:0007669"/>
    <property type="project" value="InterPro"/>
</dbReference>
<evidence type="ECO:0000313" key="11">
    <source>
        <dbReference type="EMBL" id="NKX91975.1"/>
    </source>
</evidence>
<evidence type="ECO:0000259" key="7">
    <source>
        <dbReference type="Pfam" id="PF00408"/>
    </source>
</evidence>
<keyword evidence="5" id="KW-0460">Magnesium</keyword>
<feature type="domain" description="Alpha-D-phosphohexomutase alpha/beta/alpha" evidence="8">
    <location>
        <begin position="75"/>
        <end position="196"/>
    </location>
</feature>
<feature type="domain" description="Alpha-D-phosphohexomutase alpha/beta/alpha" evidence="10">
    <location>
        <begin position="373"/>
        <end position="488"/>
    </location>
</feature>
<evidence type="ECO:0000256" key="2">
    <source>
        <dbReference type="ARBA" id="ARBA00010231"/>
    </source>
</evidence>
<evidence type="ECO:0000256" key="4">
    <source>
        <dbReference type="ARBA" id="ARBA00022723"/>
    </source>
</evidence>
<comment type="caution">
    <text evidence="11">The sequence shown here is derived from an EMBL/GenBank/DDBJ whole genome shotgun (WGS) entry which is preliminary data.</text>
</comment>
<dbReference type="GO" id="GO:0000287">
    <property type="term" value="F:magnesium ion binding"/>
    <property type="evidence" value="ECO:0007669"/>
    <property type="project" value="InterPro"/>
</dbReference>
<dbReference type="InterPro" id="IPR005845">
    <property type="entry name" value="A-D-PHexomutase_a/b/a-II"/>
</dbReference>
<dbReference type="CDD" id="cd05799">
    <property type="entry name" value="PGM2"/>
    <property type="match status" value="1"/>
</dbReference>
<feature type="domain" description="Alpha-D-phosphohexomutase C-terminal" evidence="7">
    <location>
        <begin position="538"/>
        <end position="576"/>
    </location>
</feature>
<keyword evidence="12" id="KW-1185">Reference proteome</keyword>
<evidence type="ECO:0000259" key="9">
    <source>
        <dbReference type="Pfam" id="PF02879"/>
    </source>
</evidence>
<gene>
    <name evidence="11" type="ORF">HF995_01590</name>
</gene>
<name>A0A9X5F9F7_9MICO</name>
<dbReference type="InterPro" id="IPR005844">
    <property type="entry name" value="A-D-PHexomutase_a/b/a-I"/>
</dbReference>
<evidence type="ECO:0000256" key="1">
    <source>
        <dbReference type="ARBA" id="ARBA00001946"/>
    </source>
</evidence>
<organism evidence="11 12">
    <name type="scientific">Sanguibacter hominis ATCC BAA-789</name>
    <dbReference type="NCBI Taxonomy" id="1312740"/>
    <lineage>
        <taxon>Bacteria</taxon>
        <taxon>Bacillati</taxon>
        <taxon>Actinomycetota</taxon>
        <taxon>Actinomycetes</taxon>
        <taxon>Micrococcales</taxon>
        <taxon>Sanguibacteraceae</taxon>
        <taxon>Sanguibacter</taxon>
    </lineage>
</organism>
<dbReference type="Gene3D" id="3.40.120.10">
    <property type="entry name" value="Alpha-D-Glucose-1,6-Bisphosphate, subunit A, domain 3"/>
    <property type="match status" value="3"/>
</dbReference>
<dbReference type="InterPro" id="IPR016066">
    <property type="entry name" value="A-D-PHexomutase_CS"/>
</dbReference>
<evidence type="ECO:0000256" key="5">
    <source>
        <dbReference type="ARBA" id="ARBA00022842"/>
    </source>
</evidence>
<dbReference type="PRINTS" id="PR00509">
    <property type="entry name" value="PGMPMM"/>
</dbReference>
<dbReference type="GO" id="GO:0006166">
    <property type="term" value="P:purine ribonucleoside salvage"/>
    <property type="evidence" value="ECO:0007669"/>
    <property type="project" value="TreeGrafter"/>
</dbReference>
<dbReference type="InterPro" id="IPR016055">
    <property type="entry name" value="A-D-PHexomutase_a/b/a-I/II/III"/>
</dbReference>
<dbReference type="PANTHER" id="PTHR45745:SF1">
    <property type="entry name" value="PHOSPHOGLUCOMUTASE 2B-RELATED"/>
    <property type="match status" value="1"/>
</dbReference>
<evidence type="ECO:0000313" key="12">
    <source>
        <dbReference type="Proteomes" id="UP000774283"/>
    </source>
</evidence>
<comment type="cofactor">
    <cofactor evidence="1">
        <name>Mg(2+)</name>
        <dbReference type="ChEBI" id="CHEBI:18420"/>
    </cofactor>
</comment>
<dbReference type="InterPro" id="IPR005843">
    <property type="entry name" value="A-D-PHexomutase_C"/>
</dbReference>
<feature type="domain" description="Alpha-D-phosphohexomutase alpha/beta/alpha" evidence="9">
    <location>
        <begin position="258"/>
        <end position="348"/>
    </location>
</feature>
<dbReference type="Pfam" id="PF02878">
    <property type="entry name" value="PGM_PMM_I"/>
    <property type="match status" value="1"/>
</dbReference>
<dbReference type="AlphaFoldDB" id="A0A9X5F9F7"/>
<proteinExistence type="inferred from homology"/>
<dbReference type="EMBL" id="JAAXOW010000001">
    <property type="protein sequence ID" value="NKX91975.1"/>
    <property type="molecule type" value="Genomic_DNA"/>
</dbReference>
<evidence type="ECO:0000256" key="6">
    <source>
        <dbReference type="ARBA" id="ARBA00023235"/>
    </source>
</evidence>
<accession>A0A9X5F9F7</accession>
<dbReference type="RefSeq" id="WP_168446070.1">
    <property type="nucleotide sequence ID" value="NZ_JAAXOW010000001.1"/>
</dbReference>
<reference evidence="11 12" key="1">
    <citation type="submission" date="2020-04" db="EMBL/GenBank/DDBJ databases">
        <title>MicrobeNet Type strains.</title>
        <authorList>
            <person name="Nicholson A.C."/>
        </authorList>
    </citation>
    <scope>NUCLEOTIDE SEQUENCE [LARGE SCALE GENOMIC DNA]</scope>
    <source>
        <strain evidence="11 12">ATCC BAA-789</strain>
    </source>
</reference>
<dbReference type="PANTHER" id="PTHR45745">
    <property type="entry name" value="PHOSPHOMANNOMUTASE 45A"/>
    <property type="match status" value="1"/>
</dbReference>
<dbReference type="Pfam" id="PF02879">
    <property type="entry name" value="PGM_PMM_II"/>
    <property type="match status" value="1"/>
</dbReference>
<keyword evidence="6" id="KW-0413">Isomerase</keyword>
<dbReference type="InterPro" id="IPR005841">
    <property type="entry name" value="Alpha-D-phosphohexomutase_SF"/>
</dbReference>
<dbReference type="SUPFAM" id="SSF53738">
    <property type="entry name" value="Phosphoglucomutase, first 3 domains"/>
    <property type="match status" value="3"/>
</dbReference>
<evidence type="ECO:0000259" key="10">
    <source>
        <dbReference type="Pfam" id="PF02880"/>
    </source>
</evidence>
<dbReference type="InterPro" id="IPR036900">
    <property type="entry name" value="A-D-PHexomutase_C_sf"/>
</dbReference>
<dbReference type="SUPFAM" id="SSF55957">
    <property type="entry name" value="Phosphoglucomutase, C-terminal domain"/>
    <property type="match status" value="1"/>
</dbReference>
<evidence type="ECO:0000259" key="8">
    <source>
        <dbReference type="Pfam" id="PF02878"/>
    </source>
</evidence>
<keyword evidence="3" id="KW-0597">Phosphoprotein</keyword>